<evidence type="ECO:0000259" key="9">
    <source>
        <dbReference type="Pfam" id="PF02749"/>
    </source>
</evidence>
<feature type="domain" description="Quinolinate phosphoribosyl transferase N-terminal" evidence="9">
    <location>
        <begin position="21"/>
        <end position="122"/>
    </location>
</feature>
<dbReference type="InterPro" id="IPR013785">
    <property type="entry name" value="Aldolase_TIM"/>
</dbReference>
<sequence>MTGGGFIYASPEEIKQGLTTDVYFTRTRRILEKYGLLDAVVHAEVTVSALPDGYKWAIFAGLREVLKLLEGRNVDVYALEEGEYFRKTDFYGARIPVLSVEGPYGEFLELETPLLGFLASASGIATKAARVKKAAGDKLVLSFGARRQHPALATFVEYYAYVGGADGVSAVSGARALGIRPTGTMPHSLMILFRVFHGDHTLAWKAFDEVVESDVPRVVLADTFLDETEEALLAARLLGSRLWGVRLDTPGSRRGSMEEIIREVKWKLKVNGFEHVKVVVSGGVDEYKIPSLKEAGADAFGVGAAIATAPPIDYSMDLVAVRKDGEWVPISKRGKLPGRKKVYRCASCDVDVVALEGEHPKCPKCGSPMSLLTRCFMREGRILEELPPPSRVREKVLGSLPRLEL</sequence>
<comment type="catalytic activity">
    <reaction evidence="7">
        <text>5-phospho-alpha-D-ribose 1-diphosphate + nicotinate + ATP + H2O = nicotinate beta-D-ribonucleotide + ADP + phosphate + diphosphate</text>
        <dbReference type="Rhea" id="RHEA:36163"/>
        <dbReference type="ChEBI" id="CHEBI:15377"/>
        <dbReference type="ChEBI" id="CHEBI:30616"/>
        <dbReference type="ChEBI" id="CHEBI:32544"/>
        <dbReference type="ChEBI" id="CHEBI:33019"/>
        <dbReference type="ChEBI" id="CHEBI:43474"/>
        <dbReference type="ChEBI" id="CHEBI:57502"/>
        <dbReference type="ChEBI" id="CHEBI:58017"/>
        <dbReference type="ChEBI" id="CHEBI:456216"/>
        <dbReference type="EC" id="6.3.4.21"/>
    </reaction>
</comment>
<evidence type="ECO:0000256" key="7">
    <source>
        <dbReference type="ARBA" id="ARBA00048668"/>
    </source>
</evidence>
<dbReference type="InterPro" id="IPR053190">
    <property type="entry name" value="NAPRTase-like"/>
</dbReference>
<dbReference type="Pfam" id="PF02749">
    <property type="entry name" value="QRPTase_N"/>
    <property type="match status" value="1"/>
</dbReference>
<dbReference type="InterPro" id="IPR037128">
    <property type="entry name" value="Quinolinate_PRibosylTase_N_sf"/>
</dbReference>
<dbReference type="SUPFAM" id="SSF51690">
    <property type="entry name" value="Nicotinate/Quinolinate PRTase C-terminal domain-like"/>
    <property type="match status" value="1"/>
</dbReference>
<dbReference type="PIRSF" id="PIRSF000484">
    <property type="entry name" value="NAPRT"/>
    <property type="match status" value="1"/>
</dbReference>
<keyword evidence="4 10" id="KW-0436">Ligase</keyword>
<name>A0A7C3WS95_THEPE</name>
<dbReference type="InterPro" id="IPR007229">
    <property type="entry name" value="Nic_PRibTrfase-Fam"/>
</dbReference>
<dbReference type="Gene3D" id="3.20.20.70">
    <property type="entry name" value="Aldolase class I"/>
    <property type="match status" value="1"/>
</dbReference>
<keyword evidence="5" id="KW-0662">Pyridine nucleotide biosynthesis</keyword>
<feature type="domain" description="Quinolinate phosphoribosyl transferase C-terminal" evidence="8">
    <location>
        <begin position="124"/>
        <end position="317"/>
    </location>
</feature>
<evidence type="ECO:0000256" key="3">
    <source>
        <dbReference type="ARBA" id="ARBA00022553"/>
    </source>
</evidence>
<dbReference type="EC" id="6.3.4.21" evidence="2"/>
<dbReference type="Gene3D" id="3.90.1170.20">
    <property type="entry name" value="Quinolinate phosphoribosyl transferase, N-terminal domain"/>
    <property type="match status" value="1"/>
</dbReference>
<organism evidence="10">
    <name type="scientific">Thermofilum pendens</name>
    <dbReference type="NCBI Taxonomy" id="2269"/>
    <lineage>
        <taxon>Archaea</taxon>
        <taxon>Thermoproteota</taxon>
        <taxon>Thermoprotei</taxon>
        <taxon>Thermofilales</taxon>
        <taxon>Thermofilaceae</taxon>
        <taxon>Thermofilum</taxon>
    </lineage>
</organism>
<dbReference type="UniPathway" id="UPA00253">
    <property type="reaction ID" value="UER00457"/>
</dbReference>
<dbReference type="InterPro" id="IPR022412">
    <property type="entry name" value="Quinolinate_PRibosylTrfase_N"/>
</dbReference>
<dbReference type="PANTHER" id="PTHR43202:SF1">
    <property type="entry name" value="NICOTINATE PHOSPHORIBOSYLTRANSFERASE"/>
    <property type="match status" value="1"/>
</dbReference>
<evidence type="ECO:0000256" key="6">
    <source>
        <dbReference type="ARBA" id="ARBA00022679"/>
    </source>
</evidence>
<keyword evidence="10" id="KW-0328">Glycosyltransferase</keyword>
<comment type="pathway">
    <text evidence="1">Cofactor biosynthesis; NAD(+) biosynthesis; nicotinate D-ribonucleotide from nicotinate: step 1/1.</text>
</comment>
<dbReference type="InterPro" id="IPR036068">
    <property type="entry name" value="Nicotinate_pribotase-like_C"/>
</dbReference>
<dbReference type="GO" id="GO:0004516">
    <property type="term" value="F:nicotinate phosphoribosyltransferase activity"/>
    <property type="evidence" value="ECO:0007669"/>
    <property type="project" value="UniProtKB-EC"/>
</dbReference>
<dbReference type="EMBL" id="DTIB01000011">
    <property type="protein sequence ID" value="HGB24506.1"/>
    <property type="molecule type" value="Genomic_DNA"/>
</dbReference>
<evidence type="ECO:0000256" key="5">
    <source>
        <dbReference type="ARBA" id="ARBA00022642"/>
    </source>
</evidence>
<dbReference type="PANTHER" id="PTHR43202">
    <property type="entry name" value="NICOTINATE-NUCLEOTIDE PYROPHOSPHORYLASE"/>
    <property type="match status" value="1"/>
</dbReference>
<dbReference type="SUPFAM" id="SSF54675">
    <property type="entry name" value="Nicotinate/Quinolinate PRTase N-terminal domain-like"/>
    <property type="match status" value="1"/>
</dbReference>
<dbReference type="NCBIfam" id="NF006415">
    <property type="entry name" value="PRK08662.1"/>
    <property type="match status" value="1"/>
</dbReference>
<protein>
    <recommendedName>
        <fullName evidence="2">nicotinate phosphoribosyltransferase</fullName>
        <ecNumber evidence="2">6.3.4.21</ecNumber>
    </recommendedName>
</protein>
<dbReference type="GO" id="GO:0004514">
    <property type="term" value="F:nicotinate-nucleotide diphosphorylase (carboxylating) activity"/>
    <property type="evidence" value="ECO:0007669"/>
    <property type="project" value="InterPro"/>
</dbReference>
<proteinExistence type="predicted"/>
<keyword evidence="3" id="KW-0597">Phosphoprotein</keyword>
<keyword evidence="6 10" id="KW-0808">Transferase</keyword>
<reference evidence="10" key="1">
    <citation type="journal article" date="2020" name="mSystems">
        <title>Genome- and Community-Level Interaction Insights into Carbon Utilization and Element Cycling Functions of Hydrothermarchaeota in Hydrothermal Sediment.</title>
        <authorList>
            <person name="Zhou Z."/>
            <person name="Liu Y."/>
            <person name="Xu W."/>
            <person name="Pan J."/>
            <person name="Luo Z.H."/>
            <person name="Li M."/>
        </authorList>
    </citation>
    <scope>NUCLEOTIDE SEQUENCE [LARGE SCALE GENOMIC DNA]</scope>
    <source>
        <strain evidence="10">SpSt-8</strain>
    </source>
</reference>
<dbReference type="AlphaFoldDB" id="A0A7C3WS95"/>
<dbReference type="GO" id="GO:0009435">
    <property type="term" value="P:NAD+ biosynthetic process"/>
    <property type="evidence" value="ECO:0007669"/>
    <property type="project" value="UniProtKB-UniPathway"/>
</dbReference>
<evidence type="ECO:0000313" key="10">
    <source>
        <dbReference type="EMBL" id="HGB24506.1"/>
    </source>
</evidence>
<evidence type="ECO:0000259" key="8">
    <source>
        <dbReference type="Pfam" id="PF01729"/>
    </source>
</evidence>
<comment type="caution">
    <text evidence="10">The sequence shown here is derived from an EMBL/GenBank/DDBJ whole genome shotgun (WGS) entry which is preliminary data.</text>
</comment>
<dbReference type="Pfam" id="PF01729">
    <property type="entry name" value="QRPTase_C"/>
    <property type="match status" value="1"/>
</dbReference>
<gene>
    <name evidence="10" type="ORF">ENV88_00295</name>
</gene>
<dbReference type="CDD" id="cd01571">
    <property type="entry name" value="NAPRTase_B"/>
    <property type="match status" value="1"/>
</dbReference>
<dbReference type="InterPro" id="IPR002638">
    <property type="entry name" value="Quinolinate_PRibosylTrfase_C"/>
</dbReference>
<accession>A0A7C3WS95</accession>
<evidence type="ECO:0000256" key="2">
    <source>
        <dbReference type="ARBA" id="ARBA00013236"/>
    </source>
</evidence>
<dbReference type="InterPro" id="IPR035809">
    <property type="entry name" value="NAPRTase_arc-type"/>
</dbReference>
<evidence type="ECO:0000256" key="1">
    <source>
        <dbReference type="ARBA" id="ARBA00004952"/>
    </source>
</evidence>
<evidence type="ECO:0000256" key="4">
    <source>
        <dbReference type="ARBA" id="ARBA00022598"/>
    </source>
</evidence>